<evidence type="ECO:0000313" key="5">
    <source>
        <dbReference type="Proteomes" id="UP000474565"/>
    </source>
</evidence>
<evidence type="ECO:0000256" key="1">
    <source>
        <dbReference type="ARBA" id="ARBA00022729"/>
    </source>
</evidence>
<gene>
    <name evidence="4" type="ORF">GTP44_05355</name>
</gene>
<dbReference type="PANTHER" id="PTHR35936">
    <property type="entry name" value="MEMBRANE-BOUND LYTIC MUREIN TRANSGLYCOSYLASE F"/>
    <property type="match status" value="1"/>
</dbReference>
<sequence length="261" mass="29212">MLARLILSAILLCLTATARADCGPLRSAFYEYGALYYKAGDGRWTGIDKDVVDEVARRMGCTIAPSTDSRVRIWAGLKGGSLDMSVSAMSTPEREKIVHVIPYLAERNYVLLHQEIGARSMADFLADGHSKIGVIKSFRHGKAYEAWLDQLRAQGRVYEAPDYAALLRLFKLKRVQAVMALSAGWYPLIQQQQLAGTYKIMDWAPPREVLVGGLILSRQHVDDAQAARFGQTIRAMREDGTLKRIFERHLDAELAARLINF</sequence>
<dbReference type="RefSeq" id="WP_161018616.1">
    <property type="nucleotide sequence ID" value="NZ_WWCP01000003.1"/>
</dbReference>
<accession>A0A6L8MFU2</accession>
<evidence type="ECO:0000313" key="4">
    <source>
        <dbReference type="EMBL" id="MYM81384.1"/>
    </source>
</evidence>
<evidence type="ECO:0000256" key="2">
    <source>
        <dbReference type="SAM" id="SignalP"/>
    </source>
</evidence>
<reference evidence="4 5" key="1">
    <citation type="submission" date="2019-12" db="EMBL/GenBank/DDBJ databases">
        <title>Novel species isolated from a subtropical stream in China.</title>
        <authorList>
            <person name="Lu H."/>
        </authorList>
    </citation>
    <scope>NUCLEOTIDE SEQUENCE [LARGE SCALE GENOMIC DNA]</scope>
    <source>
        <strain evidence="4 5">FT50W</strain>
    </source>
</reference>
<dbReference type="InterPro" id="IPR001638">
    <property type="entry name" value="Solute-binding_3/MltF_N"/>
</dbReference>
<proteinExistence type="predicted"/>
<comment type="caution">
    <text evidence="4">The sequence shown here is derived from an EMBL/GenBank/DDBJ whole genome shotgun (WGS) entry which is preliminary data.</text>
</comment>
<protein>
    <submittedName>
        <fullName evidence="4">Transporter substrate-binding domain-containing protein</fullName>
    </submittedName>
</protein>
<feature type="signal peptide" evidence="2">
    <location>
        <begin position="1"/>
        <end position="20"/>
    </location>
</feature>
<dbReference type="Gene3D" id="3.40.190.10">
    <property type="entry name" value="Periplasmic binding protein-like II"/>
    <property type="match status" value="2"/>
</dbReference>
<dbReference type="Proteomes" id="UP000474565">
    <property type="component" value="Unassembled WGS sequence"/>
</dbReference>
<name>A0A6L8MFU2_9BURK</name>
<dbReference type="Pfam" id="PF00497">
    <property type="entry name" value="SBP_bac_3"/>
    <property type="match status" value="1"/>
</dbReference>
<dbReference type="EMBL" id="WWCP01000003">
    <property type="protein sequence ID" value="MYM81384.1"/>
    <property type="molecule type" value="Genomic_DNA"/>
</dbReference>
<evidence type="ECO:0000259" key="3">
    <source>
        <dbReference type="SMART" id="SM00062"/>
    </source>
</evidence>
<dbReference type="SUPFAM" id="SSF53850">
    <property type="entry name" value="Periplasmic binding protein-like II"/>
    <property type="match status" value="1"/>
</dbReference>
<dbReference type="AlphaFoldDB" id="A0A6L8MFU2"/>
<dbReference type="SMART" id="SM00062">
    <property type="entry name" value="PBPb"/>
    <property type="match status" value="1"/>
</dbReference>
<feature type="chain" id="PRO_5027061187" evidence="2">
    <location>
        <begin position="21"/>
        <end position="261"/>
    </location>
</feature>
<organism evidence="4 5">
    <name type="scientific">Duganella lactea</name>
    <dbReference type="NCBI Taxonomy" id="2692173"/>
    <lineage>
        <taxon>Bacteria</taxon>
        <taxon>Pseudomonadati</taxon>
        <taxon>Pseudomonadota</taxon>
        <taxon>Betaproteobacteria</taxon>
        <taxon>Burkholderiales</taxon>
        <taxon>Oxalobacteraceae</taxon>
        <taxon>Telluria group</taxon>
        <taxon>Duganella</taxon>
    </lineage>
</organism>
<feature type="domain" description="Solute-binding protein family 3/N-terminal" evidence="3">
    <location>
        <begin position="24"/>
        <end position="253"/>
    </location>
</feature>
<keyword evidence="1 2" id="KW-0732">Signal</keyword>